<gene>
    <name evidence="4" type="ORF">TRICI_000039</name>
</gene>
<dbReference type="Gene3D" id="3.40.30.10">
    <property type="entry name" value="Glutaredoxin"/>
    <property type="match status" value="1"/>
</dbReference>
<dbReference type="SFLD" id="SFLDG00358">
    <property type="entry name" value="Main_(cytGST)"/>
    <property type="match status" value="1"/>
</dbReference>
<dbReference type="PANTHER" id="PTHR44051:SF9">
    <property type="entry name" value="GLUTATHIONE S-TRANSFERASE 1"/>
    <property type="match status" value="1"/>
</dbReference>
<dbReference type="SUPFAM" id="SSF47616">
    <property type="entry name" value="GST C-terminal domain-like"/>
    <property type="match status" value="1"/>
</dbReference>
<dbReference type="PROSITE" id="PS50405">
    <property type="entry name" value="GST_CTER"/>
    <property type="match status" value="1"/>
</dbReference>
<dbReference type="InterPro" id="IPR036249">
    <property type="entry name" value="Thioredoxin-like_sf"/>
</dbReference>
<dbReference type="Gene3D" id="1.20.1050.10">
    <property type="match status" value="1"/>
</dbReference>
<dbReference type="VEuPathDB" id="FungiDB:TRICI_000039"/>
<sequence length="231" mass="26531">MEKVVLHWLNESAAHRILWLLLELSVPHEVKVHLRDKKTYLSPPELREVHPLGKAPVLEDNGEILAESAFIVEHLMQKYGQGSELAPKSEEEGKKIRFCMHHSGSLVPAEVMLLSDRKLRTEPPFFLRPLTSAIAQKMDQAFPIQDLRRHFDFLEDMLKANGTGFFVGDHLTAADILYIFTVQNILLLKDHAIFSKDEYPLLRGWLKKMHQRPALQASYEQVPEKDPSPNL</sequence>
<dbReference type="Proteomes" id="UP000761534">
    <property type="component" value="Unassembled WGS sequence"/>
</dbReference>
<dbReference type="CDD" id="cd03046">
    <property type="entry name" value="GST_N_GTT1_like"/>
    <property type="match status" value="1"/>
</dbReference>
<proteinExistence type="inferred from homology"/>
<dbReference type="AlphaFoldDB" id="A0A642VEN5"/>
<dbReference type="EMBL" id="SWFS01000007">
    <property type="protein sequence ID" value="KAA8917837.1"/>
    <property type="molecule type" value="Genomic_DNA"/>
</dbReference>
<dbReference type="SFLD" id="SFLDS00019">
    <property type="entry name" value="Glutathione_Transferase_(cytos"/>
    <property type="match status" value="1"/>
</dbReference>
<dbReference type="InterPro" id="IPR010987">
    <property type="entry name" value="Glutathione-S-Trfase_C-like"/>
</dbReference>
<evidence type="ECO:0000259" key="2">
    <source>
        <dbReference type="PROSITE" id="PS50404"/>
    </source>
</evidence>
<comment type="caution">
    <text evidence="4">The sequence shown here is derived from an EMBL/GenBank/DDBJ whole genome shotgun (WGS) entry which is preliminary data.</text>
</comment>
<dbReference type="PANTHER" id="PTHR44051">
    <property type="entry name" value="GLUTATHIONE S-TRANSFERASE-RELATED"/>
    <property type="match status" value="1"/>
</dbReference>
<dbReference type="InterPro" id="IPR004045">
    <property type="entry name" value="Glutathione_S-Trfase_N"/>
</dbReference>
<dbReference type="Pfam" id="PF13417">
    <property type="entry name" value="GST_N_3"/>
    <property type="match status" value="1"/>
</dbReference>
<feature type="domain" description="GST C-terminal" evidence="3">
    <location>
        <begin position="104"/>
        <end position="231"/>
    </location>
</feature>
<reference evidence="4" key="1">
    <citation type="journal article" date="2019" name="G3 (Bethesda)">
        <title>Genome Assemblies of Two Rare Opportunistic Yeast Pathogens: Diutina rugosa (syn. Candida rugosa) and Trichomonascus ciferrii (syn. Candida ciferrii).</title>
        <authorList>
            <person name="Mixao V."/>
            <person name="Saus E."/>
            <person name="Hansen A.P."/>
            <person name="Lass-Florl C."/>
            <person name="Gabaldon T."/>
        </authorList>
    </citation>
    <scope>NUCLEOTIDE SEQUENCE</scope>
    <source>
        <strain evidence="4">CBS 4856</strain>
    </source>
</reference>
<dbReference type="SUPFAM" id="SSF52833">
    <property type="entry name" value="Thioredoxin-like"/>
    <property type="match status" value="1"/>
</dbReference>
<dbReference type="OrthoDB" id="2098326at2759"/>
<name>A0A642VEN5_9ASCO</name>
<dbReference type="InterPro" id="IPR036282">
    <property type="entry name" value="Glutathione-S-Trfase_C_sf"/>
</dbReference>
<dbReference type="PROSITE" id="PS50404">
    <property type="entry name" value="GST_NTER"/>
    <property type="match status" value="1"/>
</dbReference>
<organism evidence="4 5">
    <name type="scientific">Trichomonascus ciferrii</name>
    <dbReference type="NCBI Taxonomy" id="44093"/>
    <lineage>
        <taxon>Eukaryota</taxon>
        <taxon>Fungi</taxon>
        <taxon>Dikarya</taxon>
        <taxon>Ascomycota</taxon>
        <taxon>Saccharomycotina</taxon>
        <taxon>Dipodascomycetes</taxon>
        <taxon>Dipodascales</taxon>
        <taxon>Trichomonascaceae</taxon>
        <taxon>Trichomonascus</taxon>
        <taxon>Trichomonascus ciferrii complex</taxon>
    </lineage>
</organism>
<evidence type="ECO:0008006" key="6">
    <source>
        <dbReference type="Google" id="ProtNLM"/>
    </source>
</evidence>
<dbReference type="InterPro" id="IPR040079">
    <property type="entry name" value="Glutathione_S-Trfase"/>
</dbReference>
<evidence type="ECO:0000313" key="4">
    <source>
        <dbReference type="EMBL" id="KAA8917837.1"/>
    </source>
</evidence>
<evidence type="ECO:0000313" key="5">
    <source>
        <dbReference type="Proteomes" id="UP000761534"/>
    </source>
</evidence>
<comment type="similarity">
    <text evidence="1">Belongs to the GST superfamily.</text>
</comment>
<evidence type="ECO:0000256" key="1">
    <source>
        <dbReference type="ARBA" id="ARBA00007409"/>
    </source>
</evidence>
<dbReference type="InterPro" id="IPR004046">
    <property type="entry name" value="GST_C"/>
</dbReference>
<protein>
    <recommendedName>
        <fullName evidence="6">GST N-terminal domain-containing protein</fullName>
    </recommendedName>
</protein>
<accession>A0A642VEN5</accession>
<feature type="domain" description="GST N-terminal" evidence="2">
    <location>
        <begin position="1"/>
        <end position="83"/>
    </location>
</feature>
<evidence type="ECO:0000259" key="3">
    <source>
        <dbReference type="PROSITE" id="PS50405"/>
    </source>
</evidence>
<keyword evidence="5" id="KW-1185">Reference proteome</keyword>
<dbReference type="Pfam" id="PF14497">
    <property type="entry name" value="GST_C_3"/>
    <property type="match status" value="1"/>
</dbReference>